<name>A0A0Q9YWP1_9GAMM</name>
<dbReference type="AlphaFoldDB" id="A0A0Q9YWP1"/>
<dbReference type="STRING" id="295108.HT99x_01683"/>
<evidence type="ECO:0000313" key="2">
    <source>
        <dbReference type="EMBL" id="MCS5711205.1"/>
    </source>
</evidence>
<reference evidence="1" key="1">
    <citation type="submission" date="2015-09" db="EMBL/GenBank/DDBJ databases">
        <title>Draft Genome Sequences of Two Novel Amoeba-resistant Intranuclear Bacteria, Candidatus Berkiella cookevillensis and Candidatus Berkiella aquae.</title>
        <authorList>
            <person name="Mehari Y.T."/>
            <person name="Arivett B.A."/>
            <person name="Farone A.L."/>
            <person name="Gunderson J.H."/>
            <person name="Farone M.B."/>
        </authorList>
    </citation>
    <scope>NUCLEOTIDE SEQUENCE [LARGE SCALE GENOMIC DNA]</scope>
    <source>
        <strain evidence="1">HT99</strain>
    </source>
</reference>
<reference evidence="2" key="2">
    <citation type="journal article" date="2016" name="Genome Announc.">
        <title>Draft Genome Sequences of Two Novel Amoeba-Resistant Intranuclear Bacteria, 'Candidatus Berkiella cookevillensis' and 'Candidatus Berkiella aquae'.</title>
        <authorList>
            <person name="Mehari Y.T."/>
            <person name="Arivett B.A."/>
            <person name="Farone A.L."/>
            <person name="Gunderson J.H."/>
            <person name="Farone M.B."/>
        </authorList>
    </citation>
    <scope>NUCLEOTIDE SEQUENCE</scope>
    <source>
        <strain evidence="2">HT99</strain>
    </source>
</reference>
<sequence>MMSFFNDYLIAPVQSATTNYIINPTINWVTNKAKEIFTKQAVSTLSKKAVKPLLDNEIDPIDPNGNAMHFNQNPLERLNELPQDIKRFGKGLAVEQGANVAFKTLNYLNPTPGAKALTYIAPRAMRLSSTTNVQSPSFAKTILCGAGSHALSTLAQESTDALLPTCAPYGGYVAYGLTNGISQIGLETIYNKATARLA</sequence>
<proteinExistence type="predicted"/>
<gene>
    <name evidence="2" type="ORF">HT99x_007150</name>
    <name evidence="1" type="ORF">HT99x_01683</name>
</gene>
<protein>
    <submittedName>
        <fullName evidence="1">Uncharacterized protein</fullName>
    </submittedName>
</protein>
<dbReference type="EMBL" id="LKAJ02000001">
    <property type="protein sequence ID" value="MCS5711205.1"/>
    <property type="molecule type" value="Genomic_DNA"/>
</dbReference>
<keyword evidence="3" id="KW-1185">Reference proteome</keyword>
<evidence type="ECO:0000313" key="3">
    <source>
        <dbReference type="Proteomes" id="UP000051497"/>
    </source>
</evidence>
<dbReference type="EMBL" id="LKAJ01000006">
    <property type="protein sequence ID" value="KRG21127.1"/>
    <property type="molecule type" value="Genomic_DNA"/>
</dbReference>
<reference evidence="2" key="3">
    <citation type="submission" date="2021-06" db="EMBL/GenBank/DDBJ databases">
        <title>Genomic Description and Analysis of Intracellular Bacteria, Candidatus Berkiella cookevillensis and Candidatus Berkiella aquae.</title>
        <authorList>
            <person name="Kidane D.T."/>
            <person name="Mehari Y.T."/>
            <person name="Rice F.C."/>
            <person name="Arivett B.A."/>
            <person name="Farone A.L."/>
            <person name="Berk S.G."/>
            <person name="Farone M.B."/>
        </authorList>
    </citation>
    <scope>NUCLEOTIDE SEQUENCE</scope>
    <source>
        <strain evidence="2">HT99</strain>
    </source>
</reference>
<dbReference type="Proteomes" id="UP000051497">
    <property type="component" value="Unassembled WGS sequence"/>
</dbReference>
<comment type="caution">
    <text evidence="1">The sequence shown here is derived from an EMBL/GenBank/DDBJ whole genome shotgun (WGS) entry which is preliminary data.</text>
</comment>
<evidence type="ECO:0000313" key="1">
    <source>
        <dbReference type="EMBL" id="KRG21127.1"/>
    </source>
</evidence>
<accession>A0A0Q9YWP1</accession>
<dbReference type="RefSeq" id="WP_075066311.1">
    <property type="nucleotide sequence ID" value="NZ_LKAJ02000001.1"/>
</dbReference>
<organism evidence="1">
    <name type="scientific">Candidatus Berkiella aquae</name>
    <dbReference type="NCBI Taxonomy" id="295108"/>
    <lineage>
        <taxon>Bacteria</taxon>
        <taxon>Pseudomonadati</taxon>
        <taxon>Pseudomonadota</taxon>
        <taxon>Gammaproteobacteria</taxon>
        <taxon>Candidatus Berkiellales</taxon>
        <taxon>Candidatus Berkiellaceae</taxon>
        <taxon>Candidatus Berkiella</taxon>
    </lineage>
</organism>